<dbReference type="PANTHER" id="PTHR33393">
    <property type="entry name" value="POLYGLUTAMINE SYNTHESIS ACCESSORY PROTEIN RV0574C-RELATED"/>
    <property type="match status" value="1"/>
</dbReference>
<comment type="similarity">
    <text evidence="1">Belongs to the CapA family.</text>
</comment>
<keyword evidence="3" id="KW-0472">Membrane</keyword>
<feature type="region of interest" description="Disordered" evidence="2">
    <location>
        <begin position="40"/>
        <end position="72"/>
    </location>
</feature>
<feature type="compositionally biased region" description="Gly residues" evidence="2">
    <location>
        <begin position="55"/>
        <end position="66"/>
    </location>
</feature>
<accession>A0A1T3NWJ8</accession>
<dbReference type="Gene3D" id="3.60.21.10">
    <property type="match status" value="1"/>
</dbReference>
<evidence type="ECO:0000256" key="2">
    <source>
        <dbReference type="SAM" id="MobiDB-lite"/>
    </source>
</evidence>
<dbReference type="SMART" id="SM00854">
    <property type="entry name" value="PGA_cap"/>
    <property type="match status" value="1"/>
</dbReference>
<dbReference type="OrthoDB" id="9810718at2"/>
<reference evidence="5 6" key="1">
    <citation type="submission" date="2017-03" db="EMBL/GenBank/DDBJ databases">
        <title>Draft genome sequence of Streptomyces scabrisporus NF3, endophyte isolated from Amphipterygium adstringens.</title>
        <authorList>
            <person name="Vazquez M."/>
            <person name="Ceapa C.D."/>
            <person name="Rodriguez Luna D."/>
            <person name="Sanchez Esquivel S."/>
        </authorList>
    </citation>
    <scope>NUCLEOTIDE SEQUENCE [LARGE SCALE GENOMIC DNA]</scope>
    <source>
        <strain evidence="5 6">NF3</strain>
    </source>
</reference>
<evidence type="ECO:0000259" key="4">
    <source>
        <dbReference type="SMART" id="SM00854"/>
    </source>
</evidence>
<dbReference type="RefSeq" id="WP_078975459.1">
    <property type="nucleotide sequence ID" value="NZ_MWQN01000001.1"/>
</dbReference>
<name>A0A1T3NWJ8_9ACTN</name>
<comment type="caution">
    <text evidence="5">The sequence shown here is derived from an EMBL/GenBank/DDBJ whole genome shotgun (WGS) entry which is preliminary data.</text>
</comment>
<keyword evidence="3" id="KW-1133">Transmembrane helix</keyword>
<keyword evidence="3" id="KW-0812">Transmembrane</keyword>
<organism evidence="5 6">
    <name type="scientific">Embleya scabrispora</name>
    <dbReference type="NCBI Taxonomy" id="159449"/>
    <lineage>
        <taxon>Bacteria</taxon>
        <taxon>Bacillati</taxon>
        <taxon>Actinomycetota</taxon>
        <taxon>Actinomycetes</taxon>
        <taxon>Kitasatosporales</taxon>
        <taxon>Streptomycetaceae</taxon>
        <taxon>Embleya</taxon>
    </lineage>
</organism>
<sequence length="413" mass="43601">MDTSRTRDTARTRRRAGVALVVVGLLTGLITLVWDADRTEGSARRDPVATPTAGGSSGSGAPGTGPAGKAPMSFTLTATGDVLAYPTIIAQSQQDAGGSGHDFHRIFADVRPLVQGSDLALCHMETPYGPPEGPFTGYPIFAAPPQIAAALADTGYDGCSTASNHTLDGGFAGVRRTLDTLDAAGVRHAGSARTEEEAAPTVLEVKGVRVAHLSWTYDTNGIPLPEGKPWSVNVIDKQRIIAQARAARAAGAEVVLLSLHWGTEWQREPDEQQRTLARELTASAANGVKDVDLIVGTHNHVPQAYEKVNGTWVIYGMGDELANFPDKPRGNYSSAGMFTFTRDAAGRWSVSEARFRPLFADPGPPFRIRDVNRALADPSTPAATRALLETARSTVVDAVLSEGAAGAGLVEDR</sequence>
<evidence type="ECO:0000313" key="6">
    <source>
        <dbReference type="Proteomes" id="UP000190037"/>
    </source>
</evidence>
<dbReference type="Proteomes" id="UP000190037">
    <property type="component" value="Unassembled WGS sequence"/>
</dbReference>
<dbReference type="InterPro" id="IPR052169">
    <property type="entry name" value="CW_Biosynth-Accessory"/>
</dbReference>
<feature type="domain" description="Capsule synthesis protein CapA" evidence="4">
    <location>
        <begin position="75"/>
        <end position="324"/>
    </location>
</feature>
<feature type="transmembrane region" description="Helical" evidence="3">
    <location>
        <begin position="16"/>
        <end position="34"/>
    </location>
</feature>
<dbReference type="PANTHER" id="PTHR33393:SF13">
    <property type="entry name" value="PGA BIOSYNTHESIS PROTEIN CAPA"/>
    <property type="match status" value="1"/>
</dbReference>
<dbReference type="Pfam" id="PF09587">
    <property type="entry name" value="PGA_cap"/>
    <property type="match status" value="1"/>
</dbReference>
<keyword evidence="6" id="KW-1185">Reference proteome</keyword>
<dbReference type="AlphaFoldDB" id="A0A1T3NWJ8"/>
<dbReference type="SUPFAM" id="SSF56300">
    <property type="entry name" value="Metallo-dependent phosphatases"/>
    <property type="match status" value="1"/>
</dbReference>
<dbReference type="STRING" id="159449.B4N89_09500"/>
<dbReference type="InterPro" id="IPR019079">
    <property type="entry name" value="Capsule_synth_CapA"/>
</dbReference>
<dbReference type="InterPro" id="IPR029052">
    <property type="entry name" value="Metallo-depent_PP-like"/>
</dbReference>
<dbReference type="EMBL" id="MWQN01000001">
    <property type="protein sequence ID" value="OPC81154.1"/>
    <property type="molecule type" value="Genomic_DNA"/>
</dbReference>
<dbReference type="CDD" id="cd07381">
    <property type="entry name" value="MPP_CapA"/>
    <property type="match status" value="1"/>
</dbReference>
<protein>
    <recommendedName>
        <fullName evidence="4">Capsule synthesis protein CapA domain-containing protein</fullName>
    </recommendedName>
</protein>
<proteinExistence type="inferred from homology"/>
<evidence type="ECO:0000313" key="5">
    <source>
        <dbReference type="EMBL" id="OPC81154.1"/>
    </source>
</evidence>
<evidence type="ECO:0000256" key="1">
    <source>
        <dbReference type="ARBA" id="ARBA00005662"/>
    </source>
</evidence>
<evidence type="ECO:0000256" key="3">
    <source>
        <dbReference type="SAM" id="Phobius"/>
    </source>
</evidence>
<gene>
    <name evidence="5" type="ORF">B4N89_09500</name>
</gene>